<keyword evidence="8" id="KW-1185">Reference proteome</keyword>
<dbReference type="SMART" id="SM00382">
    <property type="entry name" value="AAA"/>
    <property type="match status" value="1"/>
</dbReference>
<dbReference type="Pfam" id="PF00158">
    <property type="entry name" value="Sigma54_activat"/>
    <property type="match status" value="1"/>
</dbReference>
<dbReference type="PROSITE" id="PS00676">
    <property type="entry name" value="SIGMA54_INTERACT_2"/>
    <property type="match status" value="1"/>
</dbReference>
<dbReference type="EMBL" id="JAKOGG010000006">
    <property type="protein sequence ID" value="MCS4557013.1"/>
    <property type="molecule type" value="Genomic_DNA"/>
</dbReference>
<dbReference type="InterPro" id="IPR025944">
    <property type="entry name" value="Sigma_54_int_dom_CS"/>
</dbReference>
<evidence type="ECO:0000256" key="5">
    <source>
        <dbReference type="ARBA" id="ARBA00023163"/>
    </source>
</evidence>
<dbReference type="SUPFAM" id="SSF52540">
    <property type="entry name" value="P-loop containing nucleoside triphosphate hydrolases"/>
    <property type="match status" value="1"/>
</dbReference>
<keyword evidence="5" id="KW-0804">Transcription</keyword>
<proteinExistence type="predicted"/>
<dbReference type="Pfam" id="PF02954">
    <property type="entry name" value="HTH_8"/>
    <property type="match status" value="1"/>
</dbReference>
<dbReference type="InterPro" id="IPR003593">
    <property type="entry name" value="AAA+_ATPase"/>
</dbReference>
<dbReference type="PRINTS" id="PR01590">
    <property type="entry name" value="HTHFIS"/>
</dbReference>
<dbReference type="PROSITE" id="PS50045">
    <property type="entry name" value="SIGMA54_INTERACT_4"/>
    <property type="match status" value="1"/>
</dbReference>
<gene>
    <name evidence="7" type="ORF">L9G74_11215</name>
</gene>
<keyword evidence="1" id="KW-0547">Nucleotide-binding</keyword>
<dbReference type="InterPro" id="IPR058031">
    <property type="entry name" value="AAA_lid_NorR"/>
</dbReference>
<dbReference type="PANTHER" id="PTHR32071:SF117">
    <property type="entry name" value="PTS-DEPENDENT DIHYDROXYACETONE KINASE OPERON REGULATORY PROTEIN-RELATED"/>
    <property type="match status" value="1"/>
</dbReference>
<dbReference type="RefSeq" id="WP_238896442.1">
    <property type="nucleotide sequence ID" value="NZ_JAKOGG010000006.1"/>
</dbReference>
<sequence>MPIPKIFVHIQKDTLKKQLSSVLARKGCHFIYASEDEPWDQALLNADVHLALIEMTGDMSAGLNRIISSRLPGELEWVFISDGQPNVTLDKLIRSGAGFHLRPPLDLKLLQEVLDDFIADYTALQVARSEQVTISELDQFGLLVGSSKVMRKLYRTMRKVANSEAQVLIMGESGAGKELVAHTLHLSSNRNNGPFIAVNCGALSPELVDSELFGHIKGAFTGAVKDHQGFFAQAEGGTLFLDEVTEMPLAHQVKLLRVLENREYRPVGSQHIQQANVRVVAATNRNPAEAIEQEIFREDLYFRLAQFPLMIPPLRERDDDIVGLAKHFLAYRNAQELTEIGISPEALSKIADYHWPGNVRELKHCIERAYILADDVIQPHHLQLQQDFLGDGYKQNASLENIPAGIPLEDLTRAAIEATLAENQGNRKTTADQLGISVKTLYNKLEKYQQDDEQI</sequence>
<evidence type="ECO:0000259" key="6">
    <source>
        <dbReference type="PROSITE" id="PS50045"/>
    </source>
</evidence>
<dbReference type="PANTHER" id="PTHR32071">
    <property type="entry name" value="TRANSCRIPTIONAL REGULATORY PROTEIN"/>
    <property type="match status" value="1"/>
</dbReference>
<dbReference type="InterPro" id="IPR025943">
    <property type="entry name" value="Sigma_54_int_dom_ATP-bd_2"/>
</dbReference>
<dbReference type="Gene3D" id="3.40.50.300">
    <property type="entry name" value="P-loop containing nucleotide triphosphate hydrolases"/>
    <property type="match status" value="1"/>
</dbReference>
<dbReference type="InterPro" id="IPR025662">
    <property type="entry name" value="Sigma_54_int_dom_ATP-bd_1"/>
</dbReference>
<feature type="domain" description="Sigma-54 factor interaction" evidence="6">
    <location>
        <begin position="143"/>
        <end position="371"/>
    </location>
</feature>
<evidence type="ECO:0000256" key="3">
    <source>
        <dbReference type="ARBA" id="ARBA00023015"/>
    </source>
</evidence>
<protein>
    <submittedName>
        <fullName evidence="7">Sigma-54 dependent transcriptional regulator</fullName>
    </submittedName>
</protein>
<dbReference type="InterPro" id="IPR009057">
    <property type="entry name" value="Homeodomain-like_sf"/>
</dbReference>
<organism evidence="7 8">
    <name type="scientific">Shewanella electrica</name>
    <dbReference type="NCBI Taxonomy" id="515560"/>
    <lineage>
        <taxon>Bacteria</taxon>
        <taxon>Pseudomonadati</taxon>
        <taxon>Pseudomonadota</taxon>
        <taxon>Gammaproteobacteria</taxon>
        <taxon>Alteromonadales</taxon>
        <taxon>Shewanellaceae</taxon>
        <taxon>Shewanella</taxon>
    </lineage>
</organism>
<dbReference type="CDD" id="cd00009">
    <property type="entry name" value="AAA"/>
    <property type="match status" value="1"/>
</dbReference>
<dbReference type="Proteomes" id="UP001201549">
    <property type="component" value="Unassembled WGS sequence"/>
</dbReference>
<comment type="caution">
    <text evidence="7">The sequence shown here is derived from an EMBL/GenBank/DDBJ whole genome shotgun (WGS) entry which is preliminary data.</text>
</comment>
<evidence type="ECO:0000256" key="4">
    <source>
        <dbReference type="ARBA" id="ARBA00023125"/>
    </source>
</evidence>
<evidence type="ECO:0000313" key="7">
    <source>
        <dbReference type="EMBL" id="MCS4557013.1"/>
    </source>
</evidence>
<dbReference type="InterPro" id="IPR002197">
    <property type="entry name" value="HTH_Fis"/>
</dbReference>
<dbReference type="PROSITE" id="PS00675">
    <property type="entry name" value="SIGMA54_INTERACT_1"/>
    <property type="match status" value="1"/>
</dbReference>
<reference evidence="8" key="1">
    <citation type="submission" date="2023-07" db="EMBL/GenBank/DDBJ databases">
        <title>Shewanella mangrovi sp. nov., an acetaldehyde- degrading bacterium isolated from mangrove sediment.</title>
        <authorList>
            <person name="Liu Y."/>
        </authorList>
    </citation>
    <scope>NUCLEOTIDE SEQUENCE [LARGE SCALE GENOMIC DNA]</scope>
    <source>
        <strain evidence="8">C32</strain>
    </source>
</reference>
<keyword evidence="4" id="KW-0238">DNA-binding</keyword>
<dbReference type="InterPro" id="IPR002078">
    <property type="entry name" value="Sigma_54_int"/>
</dbReference>
<name>A0ABT2FL21_9GAMM</name>
<keyword evidence="2" id="KW-0067">ATP-binding</keyword>
<evidence type="ECO:0000256" key="1">
    <source>
        <dbReference type="ARBA" id="ARBA00022741"/>
    </source>
</evidence>
<evidence type="ECO:0000256" key="2">
    <source>
        <dbReference type="ARBA" id="ARBA00022840"/>
    </source>
</evidence>
<dbReference type="PROSITE" id="PS00688">
    <property type="entry name" value="SIGMA54_INTERACT_3"/>
    <property type="match status" value="1"/>
</dbReference>
<accession>A0ABT2FL21</accession>
<keyword evidence="3" id="KW-0805">Transcription regulation</keyword>
<evidence type="ECO:0000313" key="8">
    <source>
        <dbReference type="Proteomes" id="UP001201549"/>
    </source>
</evidence>
<dbReference type="Gene3D" id="1.10.8.60">
    <property type="match status" value="1"/>
</dbReference>
<dbReference type="InterPro" id="IPR027417">
    <property type="entry name" value="P-loop_NTPase"/>
</dbReference>
<dbReference type="Gene3D" id="1.10.10.60">
    <property type="entry name" value="Homeodomain-like"/>
    <property type="match status" value="1"/>
</dbReference>
<dbReference type="Pfam" id="PF25601">
    <property type="entry name" value="AAA_lid_14"/>
    <property type="match status" value="1"/>
</dbReference>
<dbReference type="SUPFAM" id="SSF46689">
    <property type="entry name" value="Homeodomain-like"/>
    <property type="match status" value="1"/>
</dbReference>